<dbReference type="Pfam" id="PF00096">
    <property type="entry name" value="zf-C2H2"/>
    <property type="match status" value="5"/>
</dbReference>
<dbReference type="SUPFAM" id="SSF57667">
    <property type="entry name" value="beta-beta-alpha zinc fingers"/>
    <property type="match status" value="4"/>
</dbReference>
<evidence type="ECO:0000256" key="5">
    <source>
        <dbReference type="ARBA" id="ARBA00022771"/>
    </source>
</evidence>
<dbReference type="PROSITE" id="PS00028">
    <property type="entry name" value="ZINC_FINGER_C2H2_1"/>
    <property type="match status" value="5"/>
</dbReference>
<dbReference type="InterPro" id="IPR050758">
    <property type="entry name" value="Znf_C2H2-type"/>
</dbReference>
<keyword evidence="6" id="KW-0862">Zinc</keyword>
<name>A0AAN8PPP5_PATCE</name>
<keyword evidence="3" id="KW-0479">Metal-binding</keyword>
<evidence type="ECO:0000256" key="6">
    <source>
        <dbReference type="ARBA" id="ARBA00022833"/>
    </source>
</evidence>
<keyword evidence="9" id="KW-0804">Transcription</keyword>
<evidence type="ECO:0000256" key="1">
    <source>
        <dbReference type="ARBA" id="ARBA00004123"/>
    </source>
</evidence>
<dbReference type="InterPro" id="IPR013087">
    <property type="entry name" value="Znf_C2H2_type"/>
</dbReference>
<evidence type="ECO:0000256" key="7">
    <source>
        <dbReference type="ARBA" id="ARBA00023015"/>
    </source>
</evidence>
<dbReference type="AlphaFoldDB" id="A0AAN8PPP5"/>
<feature type="domain" description="C2H2-type" evidence="13">
    <location>
        <begin position="386"/>
        <end position="413"/>
    </location>
</feature>
<protein>
    <recommendedName>
        <fullName evidence="13">C2H2-type domain-containing protein</fullName>
    </recommendedName>
</protein>
<evidence type="ECO:0000259" key="13">
    <source>
        <dbReference type="PROSITE" id="PS50157"/>
    </source>
</evidence>
<dbReference type="PROSITE" id="PS50157">
    <property type="entry name" value="ZINC_FINGER_C2H2_2"/>
    <property type="match status" value="6"/>
</dbReference>
<keyword evidence="10" id="KW-0539">Nucleus</keyword>
<comment type="similarity">
    <text evidence="2">Belongs to the krueppel C2H2-type zinc-finger protein family.</text>
</comment>
<proteinExistence type="inferred from homology"/>
<dbReference type="Proteomes" id="UP001347796">
    <property type="component" value="Unassembled WGS sequence"/>
</dbReference>
<keyword evidence="4" id="KW-0677">Repeat</keyword>
<dbReference type="GO" id="GO:0005634">
    <property type="term" value="C:nucleus"/>
    <property type="evidence" value="ECO:0007669"/>
    <property type="project" value="UniProtKB-SubCell"/>
</dbReference>
<sequence length="563" mass="64526">MDSTATISVLSRNLSAQTLIKSEGNSEDRLMKIIDICENYISGQNKSVEQIVSLCSKIFGYEFYCNQIVAFCHQILSDSLNSGNAIINICQSFSHLDLSQTPQQPCGENKIPAPIQVEDTRLEPSFASSVPSVDSEIEETSDSQPFQVAIPKKNVVNAKKIAKKRSRKSLPMKCNLELDEFPNTMSLPVLVNQSTDMSLSSSEITRDIDKNICESNEETCNDKGHNSATNDFTEMKNDDETQGSDVEDVAIDDDVDDDPDWIEIKERKETSKKTKTKSERSSSRQEIQCQFCTRKFKSVKVYRVHLNAKHWNCDWSTIDEEFHRNKDFKYSCSTCSKPFKTEALLNRHEKTHLKRTKTACDICNKILTRNCLRKHRQIHTGDRRQYVCEYCGAVFKDPGCLRSHLLKHTGVKDIECEFCDYKCCRKSSMRSHFLIVHSKDRKYQCEHCGKKFPRPGGLRVHLLCHVTEKLFGCDVCPARFARPSHLKRHKTTHREDNQYTCEICGHQSRQASNIRIHMRTHTGDKPFSCEKCGKKFAHNVTRKQHLKLCNGKIETETTVNQLL</sequence>
<feature type="domain" description="C2H2-type" evidence="13">
    <location>
        <begin position="443"/>
        <end position="470"/>
    </location>
</feature>
<comment type="caution">
    <text evidence="14">The sequence shown here is derived from an EMBL/GenBank/DDBJ whole genome shotgun (WGS) entry which is preliminary data.</text>
</comment>
<evidence type="ECO:0000256" key="9">
    <source>
        <dbReference type="ARBA" id="ARBA00023163"/>
    </source>
</evidence>
<gene>
    <name evidence="14" type="ORF">SNE40_017188</name>
</gene>
<evidence type="ECO:0000256" key="11">
    <source>
        <dbReference type="PROSITE-ProRule" id="PRU00042"/>
    </source>
</evidence>
<feature type="compositionally biased region" description="Acidic residues" evidence="12">
    <location>
        <begin position="240"/>
        <end position="261"/>
    </location>
</feature>
<dbReference type="InterPro" id="IPR036236">
    <property type="entry name" value="Znf_C2H2_sf"/>
</dbReference>
<dbReference type="EMBL" id="JAZGQO010000011">
    <property type="protein sequence ID" value="KAK6173790.1"/>
    <property type="molecule type" value="Genomic_DNA"/>
</dbReference>
<dbReference type="FunFam" id="3.30.160.60:FF:000100">
    <property type="entry name" value="Zinc finger 45-like"/>
    <property type="match status" value="1"/>
</dbReference>
<dbReference type="Gene3D" id="3.30.160.60">
    <property type="entry name" value="Classic Zinc Finger"/>
    <property type="match status" value="6"/>
</dbReference>
<feature type="region of interest" description="Disordered" evidence="12">
    <location>
        <begin position="216"/>
        <end position="279"/>
    </location>
</feature>
<accession>A0AAN8PPP5</accession>
<organism evidence="14 15">
    <name type="scientific">Patella caerulea</name>
    <name type="common">Rayed Mediterranean limpet</name>
    <dbReference type="NCBI Taxonomy" id="87958"/>
    <lineage>
        <taxon>Eukaryota</taxon>
        <taxon>Metazoa</taxon>
        <taxon>Spiralia</taxon>
        <taxon>Lophotrochozoa</taxon>
        <taxon>Mollusca</taxon>
        <taxon>Gastropoda</taxon>
        <taxon>Patellogastropoda</taxon>
        <taxon>Patelloidea</taxon>
        <taxon>Patellidae</taxon>
        <taxon>Patella</taxon>
    </lineage>
</organism>
<dbReference type="PANTHER" id="PTHR23234">
    <property type="entry name" value="ZNF44 PROTEIN"/>
    <property type="match status" value="1"/>
</dbReference>
<dbReference type="SMART" id="SM00355">
    <property type="entry name" value="ZnF_C2H2"/>
    <property type="match status" value="9"/>
</dbReference>
<evidence type="ECO:0000313" key="15">
    <source>
        <dbReference type="Proteomes" id="UP001347796"/>
    </source>
</evidence>
<evidence type="ECO:0000256" key="8">
    <source>
        <dbReference type="ARBA" id="ARBA00023125"/>
    </source>
</evidence>
<keyword evidence="8" id="KW-0238">DNA-binding</keyword>
<dbReference type="PANTHER" id="PTHR23234:SF10">
    <property type="entry name" value="RIKEN CDNA 6720489N17 GENE-RELATED"/>
    <property type="match status" value="1"/>
</dbReference>
<feature type="domain" description="C2H2-type" evidence="13">
    <location>
        <begin position="471"/>
        <end position="498"/>
    </location>
</feature>
<dbReference type="GO" id="GO:0008270">
    <property type="term" value="F:zinc ion binding"/>
    <property type="evidence" value="ECO:0007669"/>
    <property type="project" value="UniProtKB-KW"/>
</dbReference>
<feature type="compositionally biased region" description="Basic and acidic residues" evidence="12">
    <location>
        <begin position="262"/>
        <end position="279"/>
    </location>
</feature>
<keyword evidence="15" id="KW-1185">Reference proteome</keyword>
<keyword evidence="5 11" id="KW-0863">Zinc-finger</keyword>
<feature type="domain" description="C2H2-type" evidence="13">
    <location>
        <begin position="499"/>
        <end position="526"/>
    </location>
</feature>
<comment type="subcellular location">
    <subcellularLocation>
        <location evidence="1">Nucleus</location>
    </subcellularLocation>
</comment>
<evidence type="ECO:0000256" key="3">
    <source>
        <dbReference type="ARBA" id="ARBA00022723"/>
    </source>
</evidence>
<evidence type="ECO:0000256" key="4">
    <source>
        <dbReference type="ARBA" id="ARBA00022737"/>
    </source>
</evidence>
<evidence type="ECO:0000256" key="10">
    <source>
        <dbReference type="ARBA" id="ARBA00023242"/>
    </source>
</evidence>
<feature type="domain" description="C2H2-type" evidence="13">
    <location>
        <begin position="330"/>
        <end position="357"/>
    </location>
</feature>
<keyword evidence="7" id="KW-0805">Transcription regulation</keyword>
<reference evidence="14 15" key="1">
    <citation type="submission" date="2024-01" db="EMBL/GenBank/DDBJ databases">
        <title>The genome of the rayed Mediterranean limpet Patella caerulea (Linnaeus, 1758).</title>
        <authorList>
            <person name="Anh-Thu Weber A."/>
            <person name="Halstead-Nussloch G."/>
        </authorList>
    </citation>
    <scope>NUCLEOTIDE SEQUENCE [LARGE SCALE GENOMIC DNA]</scope>
    <source>
        <strain evidence="14">AATW-2023a</strain>
        <tissue evidence="14">Whole specimen</tissue>
    </source>
</reference>
<evidence type="ECO:0000256" key="12">
    <source>
        <dbReference type="SAM" id="MobiDB-lite"/>
    </source>
</evidence>
<feature type="domain" description="C2H2-type" evidence="13">
    <location>
        <begin position="527"/>
        <end position="554"/>
    </location>
</feature>
<dbReference type="FunFam" id="3.30.160.60:FF:001370">
    <property type="entry name" value="Zinc finger protein"/>
    <property type="match status" value="1"/>
</dbReference>
<dbReference type="GO" id="GO:0003690">
    <property type="term" value="F:double-stranded DNA binding"/>
    <property type="evidence" value="ECO:0007669"/>
    <property type="project" value="UniProtKB-ARBA"/>
</dbReference>
<evidence type="ECO:0000256" key="2">
    <source>
        <dbReference type="ARBA" id="ARBA00006991"/>
    </source>
</evidence>
<evidence type="ECO:0000313" key="14">
    <source>
        <dbReference type="EMBL" id="KAK6173790.1"/>
    </source>
</evidence>